<reference evidence="3" key="1">
    <citation type="journal article" date="2015" name="Int. J. Syst. Evol. Microbiol.">
        <title>Rhizobium oryzicola sp. nov., potential plant-growth-promoting endophytic bacteria isolated from rice roots.</title>
        <authorList>
            <person name="Zhang X.X."/>
            <person name="Gao J.S."/>
            <person name="Cao Y.H."/>
            <person name="Sheirdil R.A."/>
            <person name="Wang X.C."/>
            <person name="Zhang L."/>
        </authorList>
    </citation>
    <scope>NUCLEOTIDE SEQUENCE</scope>
    <source>
        <strain evidence="3">05753</strain>
    </source>
</reference>
<dbReference type="RefSeq" id="WP_302075654.1">
    <property type="nucleotide sequence ID" value="NZ_JAUKWQ010000001.1"/>
</dbReference>
<proteinExistence type="inferred from homology"/>
<evidence type="ECO:0000256" key="1">
    <source>
        <dbReference type="ARBA" id="ARBA00006226"/>
    </source>
</evidence>
<reference evidence="3" key="2">
    <citation type="submission" date="2023-07" db="EMBL/GenBank/DDBJ databases">
        <authorList>
            <person name="Sun H."/>
        </authorList>
    </citation>
    <scope>NUCLEOTIDE SEQUENCE</scope>
    <source>
        <strain evidence="3">05753</strain>
    </source>
</reference>
<comment type="caution">
    <text evidence="3">The sequence shown here is derived from an EMBL/GenBank/DDBJ whole genome shotgun (WGS) entry which is preliminary data.</text>
</comment>
<dbReference type="PANTHER" id="PTHR33755">
    <property type="entry name" value="TOXIN PARE1-RELATED"/>
    <property type="match status" value="1"/>
</dbReference>
<dbReference type="InterPro" id="IPR035093">
    <property type="entry name" value="RelE/ParE_toxin_dom_sf"/>
</dbReference>
<dbReference type="InterPro" id="IPR051803">
    <property type="entry name" value="TA_system_RelE-like_toxin"/>
</dbReference>
<dbReference type="Proteomes" id="UP001169006">
    <property type="component" value="Unassembled WGS sequence"/>
</dbReference>
<name>A0ABT8STA2_9HYPH</name>
<dbReference type="EMBL" id="JAUKWQ010000001">
    <property type="protein sequence ID" value="MDO1581551.1"/>
    <property type="molecule type" value="Genomic_DNA"/>
</dbReference>
<dbReference type="InterPro" id="IPR007712">
    <property type="entry name" value="RelE/ParE_toxin"/>
</dbReference>
<keyword evidence="4" id="KW-1185">Reference proteome</keyword>
<keyword evidence="2" id="KW-1277">Toxin-antitoxin system</keyword>
<comment type="similarity">
    <text evidence="1">Belongs to the RelE toxin family.</text>
</comment>
<dbReference type="Gene3D" id="3.30.2310.20">
    <property type="entry name" value="RelE-like"/>
    <property type="match status" value="1"/>
</dbReference>
<evidence type="ECO:0000313" key="3">
    <source>
        <dbReference type="EMBL" id="MDO1581551.1"/>
    </source>
</evidence>
<evidence type="ECO:0000256" key="2">
    <source>
        <dbReference type="ARBA" id="ARBA00022649"/>
    </source>
</evidence>
<accession>A0ABT8STA2</accession>
<organism evidence="3 4">
    <name type="scientific">Rhizobium oryzicola</name>
    <dbReference type="NCBI Taxonomy" id="1232668"/>
    <lineage>
        <taxon>Bacteria</taxon>
        <taxon>Pseudomonadati</taxon>
        <taxon>Pseudomonadota</taxon>
        <taxon>Alphaproteobacteria</taxon>
        <taxon>Hyphomicrobiales</taxon>
        <taxon>Rhizobiaceae</taxon>
        <taxon>Rhizobium/Agrobacterium group</taxon>
        <taxon>Rhizobium</taxon>
    </lineage>
</organism>
<gene>
    <name evidence="3" type="ORF">Q2T52_05515</name>
</gene>
<sequence>MRVILSANAAAFLKRERAYLEHFNPRAARRVIENLRSAFRLLKDYPQAGSPIKLPGRRRYICGVYVIDYTVEKTRLVISHIRHGQQADPELAHDDEPFL</sequence>
<dbReference type="PANTHER" id="PTHR33755:SF7">
    <property type="entry name" value="TOXIN MODULE OF TOXIN-ANTITOXIN SYSTEM RELE_STBE FAMILY"/>
    <property type="match status" value="1"/>
</dbReference>
<evidence type="ECO:0000313" key="4">
    <source>
        <dbReference type="Proteomes" id="UP001169006"/>
    </source>
</evidence>
<dbReference type="Pfam" id="PF05016">
    <property type="entry name" value="ParE_toxin"/>
    <property type="match status" value="1"/>
</dbReference>
<protein>
    <submittedName>
        <fullName evidence="3">Type II toxin-antitoxin system RelE/ParE family toxin</fullName>
    </submittedName>
</protein>